<accession>A0AAV6W2G4</accession>
<name>A0AAV6W2G4_9ARAC</name>
<reference evidence="1 2" key="1">
    <citation type="journal article" date="2022" name="Nat. Ecol. Evol.">
        <title>A masculinizing supergene underlies an exaggerated male reproductive morph in a spider.</title>
        <authorList>
            <person name="Hendrickx F."/>
            <person name="De Corte Z."/>
            <person name="Sonet G."/>
            <person name="Van Belleghem S.M."/>
            <person name="Kostlbacher S."/>
            <person name="Vangestel C."/>
        </authorList>
    </citation>
    <scope>NUCLEOTIDE SEQUENCE [LARGE SCALE GENOMIC DNA]</scope>
    <source>
        <strain evidence="1">W744_W776</strain>
    </source>
</reference>
<dbReference type="EMBL" id="JAFNEN010000002">
    <property type="protein sequence ID" value="KAG8201845.1"/>
    <property type="molecule type" value="Genomic_DNA"/>
</dbReference>
<dbReference type="Proteomes" id="UP000827092">
    <property type="component" value="Unassembled WGS sequence"/>
</dbReference>
<keyword evidence="2" id="KW-1185">Reference proteome</keyword>
<sequence>MSEMYATKAFLEQTKGHVERNFFVPPLQHASRLWRYSHHPPGTLQLPPPIHPEDIYMSSDRYLFGPPGMKLYRSPLY</sequence>
<protein>
    <submittedName>
        <fullName evidence="1">Uncharacterized protein</fullName>
    </submittedName>
</protein>
<dbReference type="AlphaFoldDB" id="A0AAV6W2G4"/>
<gene>
    <name evidence="1" type="ORF">JTE90_027325</name>
</gene>
<proteinExistence type="predicted"/>
<evidence type="ECO:0000313" key="2">
    <source>
        <dbReference type="Proteomes" id="UP000827092"/>
    </source>
</evidence>
<comment type="caution">
    <text evidence="1">The sequence shown here is derived from an EMBL/GenBank/DDBJ whole genome shotgun (WGS) entry which is preliminary data.</text>
</comment>
<evidence type="ECO:0000313" key="1">
    <source>
        <dbReference type="EMBL" id="KAG8201845.1"/>
    </source>
</evidence>
<organism evidence="1 2">
    <name type="scientific">Oedothorax gibbosus</name>
    <dbReference type="NCBI Taxonomy" id="931172"/>
    <lineage>
        <taxon>Eukaryota</taxon>
        <taxon>Metazoa</taxon>
        <taxon>Ecdysozoa</taxon>
        <taxon>Arthropoda</taxon>
        <taxon>Chelicerata</taxon>
        <taxon>Arachnida</taxon>
        <taxon>Araneae</taxon>
        <taxon>Araneomorphae</taxon>
        <taxon>Entelegynae</taxon>
        <taxon>Araneoidea</taxon>
        <taxon>Linyphiidae</taxon>
        <taxon>Erigoninae</taxon>
        <taxon>Oedothorax</taxon>
    </lineage>
</organism>